<feature type="transmembrane region" description="Helical" evidence="8">
    <location>
        <begin position="198"/>
        <end position="220"/>
    </location>
</feature>
<keyword evidence="7 8" id="KW-0472">Membrane</keyword>
<keyword evidence="4" id="KW-0997">Cell inner membrane</keyword>
<feature type="transmembrane region" description="Helical" evidence="8">
    <location>
        <begin position="124"/>
        <end position="148"/>
    </location>
</feature>
<keyword evidence="5 8" id="KW-0812">Transmembrane</keyword>
<evidence type="ECO:0000256" key="7">
    <source>
        <dbReference type="ARBA" id="ARBA00023136"/>
    </source>
</evidence>
<accession>A0A543IPN2</accession>
<evidence type="ECO:0000256" key="8">
    <source>
        <dbReference type="RuleBase" id="RU363032"/>
    </source>
</evidence>
<feature type="transmembrane region" description="Helical" evidence="8">
    <location>
        <begin position="263"/>
        <end position="281"/>
    </location>
</feature>
<feature type="transmembrane region" description="Helical" evidence="8">
    <location>
        <begin position="28"/>
        <end position="56"/>
    </location>
</feature>
<evidence type="ECO:0000256" key="6">
    <source>
        <dbReference type="ARBA" id="ARBA00022989"/>
    </source>
</evidence>
<dbReference type="Proteomes" id="UP000319213">
    <property type="component" value="Unassembled WGS sequence"/>
</dbReference>
<evidence type="ECO:0000256" key="4">
    <source>
        <dbReference type="ARBA" id="ARBA00022519"/>
    </source>
</evidence>
<comment type="subcellular location">
    <subcellularLocation>
        <location evidence="1">Cell inner membrane</location>
        <topology evidence="1">Multi-pass membrane protein</topology>
    </subcellularLocation>
    <subcellularLocation>
        <location evidence="8">Cell membrane</location>
        <topology evidence="8">Multi-pass membrane protein</topology>
    </subcellularLocation>
</comment>
<evidence type="ECO:0000256" key="5">
    <source>
        <dbReference type="ARBA" id="ARBA00022692"/>
    </source>
</evidence>
<reference evidence="10 11" key="1">
    <citation type="submission" date="2019-06" db="EMBL/GenBank/DDBJ databases">
        <title>Sequencing the genomes of 1000 actinobacteria strains.</title>
        <authorList>
            <person name="Klenk H.-P."/>
        </authorList>
    </citation>
    <scope>NUCLEOTIDE SEQUENCE [LARGE SCALE GENOMIC DNA]</scope>
    <source>
        <strain evidence="10 11">DSM 43186</strain>
    </source>
</reference>
<protein>
    <submittedName>
        <fullName evidence="10">Putative spermidine/putrescine transport system permease protein</fullName>
    </submittedName>
</protein>
<organism evidence="10 11">
    <name type="scientific">Thermopolyspora flexuosa</name>
    <dbReference type="NCBI Taxonomy" id="103836"/>
    <lineage>
        <taxon>Bacteria</taxon>
        <taxon>Bacillati</taxon>
        <taxon>Actinomycetota</taxon>
        <taxon>Actinomycetes</taxon>
        <taxon>Streptosporangiales</taxon>
        <taxon>Streptosporangiaceae</taxon>
        <taxon>Thermopolyspora</taxon>
    </lineage>
</organism>
<evidence type="ECO:0000259" key="9">
    <source>
        <dbReference type="PROSITE" id="PS50928"/>
    </source>
</evidence>
<evidence type="ECO:0000256" key="3">
    <source>
        <dbReference type="ARBA" id="ARBA00022475"/>
    </source>
</evidence>
<comment type="similarity">
    <text evidence="8">Belongs to the binding-protein-dependent transport system permease family.</text>
</comment>
<feature type="transmembrane region" description="Helical" evidence="8">
    <location>
        <begin position="85"/>
        <end position="112"/>
    </location>
</feature>
<dbReference type="Pfam" id="PF00528">
    <property type="entry name" value="BPD_transp_1"/>
    <property type="match status" value="1"/>
</dbReference>
<evidence type="ECO:0000256" key="2">
    <source>
        <dbReference type="ARBA" id="ARBA00022448"/>
    </source>
</evidence>
<name>A0A543IPN2_9ACTN</name>
<dbReference type="CDD" id="cd06261">
    <property type="entry name" value="TM_PBP2"/>
    <property type="match status" value="1"/>
</dbReference>
<gene>
    <name evidence="10" type="ORF">FHX40_4664</name>
</gene>
<sequence>MSATGTTAARAAGPAPGFLRRALRAGPFAWIVWGGVAFFLANLAALILSVVVNSFAVNWFDGWLPSAFTTDWYAEAWREFNLADVLLVTLIVALVVVGLSLLFGVPAAYALARRDFVGRQAVMLLLLLPVLLPPITYGIPLATLMYKIGLAGSLAGVIAVNLVPALPFVVLVMTPFIEQIDVNIEAAARMCGAGTRQVFTRVLVPLLVPGILAAAVLVLVRTVAMFELTFLVAGPDSQTLIVALYSAAFTPGIRAAQAIDAMAVIYTLLSATLLVIALSFVNPTQIVAQVKEVNPE</sequence>
<dbReference type="GO" id="GO:0055085">
    <property type="term" value="P:transmembrane transport"/>
    <property type="evidence" value="ECO:0007669"/>
    <property type="project" value="InterPro"/>
</dbReference>
<feature type="transmembrane region" description="Helical" evidence="8">
    <location>
        <begin position="154"/>
        <end position="177"/>
    </location>
</feature>
<dbReference type="OrthoDB" id="9783270at2"/>
<evidence type="ECO:0000313" key="10">
    <source>
        <dbReference type="EMBL" id="TQM72518.1"/>
    </source>
</evidence>
<dbReference type="EMBL" id="VFPQ01000002">
    <property type="protein sequence ID" value="TQM72518.1"/>
    <property type="molecule type" value="Genomic_DNA"/>
</dbReference>
<dbReference type="Gene3D" id="1.10.3720.10">
    <property type="entry name" value="MetI-like"/>
    <property type="match status" value="1"/>
</dbReference>
<dbReference type="AlphaFoldDB" id="A0A543IPN2"/>
<dbReference type="InterPro" id="IPR035906">
    <property type="entry name" value="MetI-like_sf"/>
</dbReference>
<dbReference type="PANTHER" id="PTHR43357">
    <property type="entry name" value="INNER MEMBRANE ABC TRANSPORTER PERMEASE PROTEIN YDCV"/>
    <property type="match status" value="1"/>
</dbReference>
<dbReference type="GO" id="GO:0005886">
    <property type="term" value="C:plasma membrane"/>
    <property type="evidence" value="ECO:0007669"/>
    <property type="project" value="UniProtKB-SubCell"/>
</dbReference>
<evidence type="ECO:0000313" key="11">
    <source>
        <dbReference type="Proteomes" id="UP000319213"/>
    </source>
</evidence>
<keyword evidence="6 8" id="KW-1133">Transmembrane helix</keyword>
<dbReference type="RefSeq" id="WP_142262072.1">
    <property type="nucleotide sequence ID" value="NZ_BMPV01000002.1"/>
</dbReference>
<keyword evidence="3" id="KW-1003">Cell membrane</keyword>
<dbReference type="PROSITE" id="PS50928">
    <property type="entry name" value="ABC_TM1"/>
    <property type="match status" value="1"/>
</dbReference>
<dbReference type="SUPFAM" id="SSF161098">
    <property type="entry name" value="MetI-like"/>
    <property type="match status" value="1"/>
</dbReference>
<proteinExistence type="inferred from homology"/>
<comment type="caution">
    <text evidence="10">The sequence shown here is derived from an EMBL/GenBank/DDBJ whole genome shotgun (WGS) entry which is preliminary data.</text>
</comment>
<feature type="domain" description="ABC transmembrane type-1" evidence="9">
    <location>
        <begin position="86"/>
        <end position="277"/>
    </location>
</feature>
<dbReference type="PANTHER" id="PTHR43357:SF4">
    <property type="entry name" value="INNER MEMBRANE ABC TRANSPORTER PERMEASE PROTEIN YDCV"/>
    <property type="match status" value="1"/>
</dbReference>
<evidence type="ECO:0000256" key="1">
    <source>
        <dbReference type="ARBA" id="ARBA00004429"/>
    </source>
</evidence>
<keyword evidence="2 8" id="KW-0813">Transport</keyword>
<keyword evidence="11" id="KW-1185">Reference proteome</keyword>
<dbReference type="InterPro" id="IPR000515">
    <property type="entry name" value="MetI-like"/>
</dbReference>